<feature type="compositionally biased region" description="Basic and acidic residues" evidence="1">
    <location>
        <begin position="88"/>
        <end position="101"/>
    </location>
</feature>
<evidence type="ECO:0000313" key="3">
    <source>
        <dbReference type="Proteomes" id="UP000355283"/>
    </source>
</evidence>
<protein>
    <submittedName>
        <fullName evidence="2">Uncharacterized protein</fullName>
    </submittedName>
</protein>
<name>A0A4D9DFA8_9STRA</name>
<dbReference type="GO" id="GO:0004526">
    <property type="term" value="F:ribonuclease P activity"/>
    <property type="evidence" value="ECO:0007669"/>
    <property type="project" value="TreeGrafter"/>
</dbReference>
<organism evidence="2 3">
    <name type="scientific">Nannochloropsis salina CCMP1776</name>
    <dbReference type="NCBI Taxonomy" id="1027361"/>
    <lineage>
        <taxon>Eukaryota</taxon>
        <taxon>Sar</taxon>
        <taxon>Stramenopiles</taxon>
        <taxon>Ochrophyta</taxon>
        <taxon>Eustigmatophyceae</taxon>
        <taxon>Eustigmatales</taxon>
        <taxon>Monodopsidaceae</taxon>
        <taxon>Microchloropsis</taxon>
        <taxon>Microchloropsis salina</taxon>
    </lineage>
</organism>
<feature type="compositionally biased region" description="Gly residues" evidence="1">
    <location>
        <begin position="158"/>
        <end position="167"/>
    </location>
</feature>
<proteinExistence type="predicted"/>
<comment type="caution">
    <text evidence="2">The sequence shown here is derived from an EMBL/GenBank/DDBJ whole genome shotgun (WGS) entry which is preliminary data.</text>
</comment>
<reference evidence="2 3" key="1">
    <citation type="submission" date="2019-01" db="EMBL/GenBank/DDBJ databases">
        <title>Nuclear Genome Assembly of the Microalgal Biofuel strain Nannochloropsis salina CCMP1776.</title>
        <authorList>
            <person name="Hovde B."/>
        </authorList>
    </citation>
    <scope>NUCLEOTIDE SEQUENCE [LARGE SCALE GENOMIC DNA]</scope>
    <source>
        <strain evidence="2 3">CCMP1776</strain>
    </source>
</reference>
<dbReference type="Proteomes" id="UP000355283">
    <property type="component" value="Unassembled WGS sequence"/>
</dbReference>
<gene>
    <name evidence="2" type="ORF">NSK_001750</name>
</gene>
<keyword evidence="3" id="KW-1185">Reference proteome</keyword>
<evidence type="ECO:0000256" key="1">
    <source>
        <dbReference type="SAM" id="MobiDB-lite"/>
    </source>
</evidence>
<dbReference type="Gene3D" id="3.40.50.11980">
    <property type="match status" value="1"/>
</dbReference>
<dbReference type="PANTHER" id="PTHR13547:SF1">
    <property type="entry name" value="MITOCHONDRIAL RIBONUCLEASE P CATALYTIC SUBUNIT"/>
    <property type="match status" value="1"/>
</dbReference>
<dbReference type="AlphaFoldDB" id="A0A4D9DFA8"/>
<evidence type="ECO:0000313" key="2">
    <source>
        <dbReference type="EMBL" id="TFJ87418.1"/>
    </source>
</evidence>
<feature type="region of interest" description="Disordered" evidence="1">
    <location>
        <begin position="132"/>
        <end position="196"/>
    </location>
</feature>
<feature type="compositionally biased region" description="Basic and acidic residues" evidence="1">
    <location>
        <begin position="179"/>
        <end position="188"/>
    </location>
</feature>
<dbReference type="EMBL" id="SDOX01000006">
    <property type="protein sequence ID" value="TFJ87418.1"/>
    <property type="molecule type" value="Genomic_DNA"/>
</dbReference>
<dbReference type="PANTHER" id="PTHR13547">
    <property type="match status" value="1"/>
</dbReference>
<accession>A0A4D9DFA8</accession>
<dbReference type="GO" id="GO:0001682">
    <property type="term" value="P:tRNA 5'-leader removal"/>
    <property type="evidence" value="ECO:0007669"/>
    <property type="project" value="TreeGrafter"/>
</dbReference>
<feature type="region of interest" description="Disordered" evidence="1">
    <location>
        <begin position="75"/>
        <end position="101"/>
    </location>
</feature>
<dbReference type="OrthoDB" id="10446492at2759"/>
<sequence>MLQRWTEEGIVYRIPRGQLDDLYWMYATVAARDPPSSPPPSFPPMIAISNDCMRDHWLDLLEARPFLRWKTTQVSSSFPPSLAPPSVPKKEREEHQGDCLHLPSDRSEKEWLCVDFAAVQRTLDAAIRAKSEKTSRAVSKTSPTRGLGFCAQPRSGGRYRGWGGSRGRSGEEVCGEEEDRMKAGRPEYEREEGETD</sequence>